<evidence type="ECO:0000256" key="1">
    <source>
        <dbReference type="SAM" id="MobiDB-lite"/>
    </source>
</evidence>
<keyword evidence="4" id="KW-1185">Reference proteome</keyword>
<organism evidence="3 4">
    <name type="scientific">Aspergillus wentii DTO 134E9</name>
    <dbReference type="NCBI Taxonomy" id="1073089"/>
    <lineage>
        <taxon>Eukaryota</taxon>
        <taxon>Fungi</taxon>
        <taxon>Dikarya</taxon>
        <taxon>Ascomycota</taxon>
        <taxon>Pezizomycotina</taxon>
        <taxon>Eurotiomycetes</taxon>
        <taxon>Eurotiomycetidae</taxon>
        <taxon>Eurotiales</taxon>
        <taxon>Aspergillaceae</taxon>
        <taxon>Aspergillus</taxon>
        <taxon>Aspergillus subgen. Cremei</taxon>
    </lineage>
</organism>
<reference evidence="4" key="1">
    <citation type="journal article" date="2017" name="Genome Biol.">
        <title>Comparative genomics reveals high biological diversity and specific adaptations in the industrially and medically important fungal genus Aspergillus.</title>
        <authorList>
            <person name="de Vries R.P."/>
            <person name="Riley R."/>
            <person name="Wiebenga A."/>
            <person name="Aguilar-Osorio G."/>
            <person name="Amillis S."/>
            <person name="Uchima C.A."/>
            <person name="Anderluh G."/>
            <person name="Asadollahi M."/>
            <person name="Askin M."/>
            <person name="Barry K."/>
            <person name="Battaglia E."/>
            <person name="Bayram O."/>
            <person name="Benocci T."/>
            <person name="Braus-Stromeyer S.A."/>
            <person name="Caldana C."/>
            <person name="Canovas D."/>
            <person name="Cerqueira G.C."/>
            <person name="Chen F."/>
            <person name="Chen W."/>
            <person name="Choi C."/>
            <person name="Clum A."/>
            <person name="Dos Santos R.A."/>
            <person name="Damasio A.R."/>
            <person name="Diallinas G."/>
            <person name="Emri T."/>
            <person name="Fekete E."/>
            <person name="Flipphi M."/>
            <person name="Freyberg S."/>
            <person name="Gallo A."/>
            <person name="Gournas C."/>
            <person name="Habgood R."/>
            <person name="Hainaut M."/>
            <person name="Harispe M.L."/>
            <person name="Henrissat B."/>
            <person name="Hilden K.S."/>
            <person name="Hope R."/>
            <person name="Hossain A."/>
            <person name="Karabika E."/>
            <person name="Karaffa L."/>
            <person name="Karanyi Z."/>
            <person name="Krasevec N."/>
            <person name="Kuo A."/>
            <person name="Kusch H."/>
            <person name="LaButti K."/>
            <person name="Lagendijk E.L."/>
            <person name="Lapidus A."/>
            <person name="Levasseur A."/>
            <person name="Lindquist E."/>
            <person name="Lipzen A."/>
            <person name="Logrieco A.F."/>
            <person name="MacCabe A."/>
            <person name="Maekelae M.R."/>
            <person name="Malavazi I."/>
            <person name="Melin P."/>
            <person name="Meyer V."/>
            <person name="Mielnichuk N."/>
            <person name="Miskei M."/>
            <person name="Molnar A.P."/>
            <person name="Mule G."/>
            <person name="Ngan C.Y."/>
            <person name="Orejas M."/>
            <person name="Orosz E."/>
            <person name="Ouedraogo J.P."/>
            <person name="Overkamp K.M."/>
            <person name="Park H.-S."/>
            <person name="Perrone G."/>
            <person name="Piumi F."/>
            <person name="Punt P.J."/>
            <person name="Ram A.F."/>
            <person name="Ramon A."/>
            <person name="Rauscher S."/>
            <person name="Record E."/>
            <person name="Riano-Pachon D.M."/>
            <person name="Robert V."/>
            <person name="Roehrig J."/>
            <person name="Ruller R."/>
            <person name="Salamov A."/>
            <person name="Salih N.S."/>
            <person name="Samson R.A."/>
            <person name="Sandor E."/>
            <person name="Sanguinetti M."/>
            <person name="Schuetze T."/>
            <person name="Sepcic K."/>
            <person name="Shelest E."/>
            <person name="Sherlock G."/>
            <person name="Sophianopoulou V."/>
            <person name="Squina F.M."/>
            <person name="Sun H."/>
            <person name="Susca A."/>
            <person name="Todd R.B."/>
            <person name="Tsang A."/>
            <person name="Unkles S.E."/>
            <person name="van de Wiele N."/>
            <person name="van Rossen-Uffink D."/>
            <person name="Oliveira J.V."/>
            <person name="Vesth T.C."/>
            <person name="Visser J."/>
            <person name="Yu J.-H."/>
            <person name="Zhou M."/>
            <person name="Andersen M.R."/>
            <person name="Archer D.B."/>
            <person name="Baker S.E."/>
            <person name="Benoit I."/>
            <person name="Brakhage A.A."/>
            <person name="Braus G.H."/>
            <person name="Fischer R."/>
            <person name="Frisvad J.C."/>
            <person name="Goldman G.H."/>
            <person name="Houbraken J."/>
            <person name="Oakley B."/>
            <person name="Pocsi I."/>
            <person name="Scazzocchio C."/>
            <person name="Seiboth B."/>
            <person name="vanKuyk P.A."/>
            <person name="Wortman J."/>
            <person name="Dyer P.S."/>
            <person name="Grigoriev I.V."/>
        </authorList>
    </citation>
    <scope>NUCLEOTIDE SEQUENCE [LARGE SCALE GENOMIC DNA]</scope>
    <source>
        <strain evidence="4">DTO 134E9</strain>
    </source>
</reference>
<evidence type="ECO:0000256" key="2">
    <source>
        <dbReference type="SAM" id="SignalP"/>
    </source>
</evidence>
<feature type="signal peptide" evidence="2">
    <location>
        <begin position="1"/>
        <end position="18"/>
    </location>
</feature>
<keyword evidence="2" id="KW-0732">Signal</keyword>
<feature type="compositionally biased region" description="Low complexity" evidence="1">
    <location>
        <begin position="95"/>
        <end position="106"/>
    </location>
</feature>
<dbReference type="Proteomes" id="UP000184383">
    <property type="component" value="Unassembled WGS sequence"/>
</dbReference>
<protein>
    <recommendedName>
        <fullName evidence="5">Hydrophobin</fullName>
    </recommendedName>
</protein>
<dbReference type="GeneID" id="63754342"/>
<dbReference type="EMBL" id="KV878214">
    <property type="protein sequence ID" value="OJJ32983.1"/>
    <property type="molecule type" value="Genomic_DNA"/>
</dbReference>
<name>A0A1L9RDQ2_ASPWE</name>
<dbReference type="RefSeq" id="XP_040686660.1">
    <property type="nucleotide sequence ID" value="XM_040838494.1"/>
</dbReference>
<feature type="compositionally biased region" description="Low complexity" evidence="1">
    <location>
        <begin position="26"/>
        <end position="63"/>
    </location>
</feature>
<sequence>MRPSVLLACASSFVLAAAVPVGHETTSTTLNVPTTTPPLLGIPSPTTHLPTPSKSSKPSFSPYSPTPTPKKTPTSIKPLFAPYNPSSTPTPPSTSTPHLLPSSTRTGKSKHKPASLASRIQSSSAAVHTPSNTPKPETCPSGKSKMCCTSIDGIGDQLTGGLGSILPYVGGIQISSILGLECKPMAYSDPEEFCEESIMCCHGAPTQKDIFKTCEMFDKAIAKKHSSSASAAVAATTATPSLSPSPSPSKKG</sequence>
<dbReference type="OrthoDB" id="4292214at2759"/>
<feature type="region of interest" description="Disordered" evidence="1">
    <location>
        <begin position="26"/>
        <end position="143"/>
    </location>
</feature>
<feature type="chain" id="PRO_5012408749" description="Hydrophobin" evidence="2">
    <location>
        <begin position="19"/>
        <end position="252"/>
    </location>
</feature>
<evidence type="ECO:0000313" key="3">
    <source>
        <dbReference type="EMBL" id="OJJ32983.1"/>
    </source>
</evidence>
<feature type="compositionally biased region" description="Polar residues" evidence="1">
    <location>
        <begin position="118"/>
        <end position="135"/>
    </location>
</feature>
<dbReference type="VEuPathDB" id="FungiDB:ASPWEDRAFT_600363"/>
<evidence type="ECO:0008006" key="5">
    <source>
        <dbReference type="Google" id="ProtNLM"/>
    </source>
</evidence>
<gene>
    <name evidence="3" type="ORF">ASPWEDRAFT_600363</name>
</gene>
<proteinExistence type="predicted"/>
<dbReference type="AlphaFoldDB" id="A0A1L9RDQ2"/>
<accession>A0A1L9RDQ2</accession>
<evidence type="ECO:0000313" key="4">
    <source>
        <dbReference type="Proteomes" id="UP000184383"/>
    </source>
</evidence>